<feature type="compositionally biased region" description="Low complexity" evidence="1">
    <location>
        <begin position="116"/>
        <end position="125"/>
    </location>
</feature>
<evidence type="ECO:0000313" key="2">
    <source>
        <dbReference type="EMBL" id="RHZ83201.1"/>
    </source>
</evidence>
<reference evidence="2 3" key="1">
    <citation type="submission" date="2018-08" db="EMBL/GenBank/DDBJ databases">
        <title>Genome and evolution of the arbuscular mycorrhizal fungus Diversispora epigaea (formerly Glomus versiforme) and its bacterial endosymbionts.</title>
        <authorList>
            <person name="Sun X."/>
            <person name="Fei Z."/>
            <person name="Harrison M."/>
        </authorList>
    </citation>
    <scope>NUCLEOTIDE SEQUENCE [LARGE SCALE GENOMIC DNA]</scope>
    <source>
        <strain evidence="2 3">IT104</strain>
    </source>
</reference>
<sequence length="138" mass="15215">MQERKAEEQRLTLMSQNNIVRKVSLENTLLLSHVLKNILLAKNRASERPATHAKGHAEPLVISSTGNAKQKWDTAHEAGKLGEDLLSIVTVFVARHNDSREAVQAQENQNSEKIKSSKISAGKAQYNVSVSIPHKKSG</sequence>
<proteinExistence type="predicted"/>
<feature type="region of interest" description="Disordered" evidence="1">
    <location>
        <begin position="102"/>
        <end position="138"/>
    </location>
</feature>
<evidence type="ECO:0000256" key="1">
    <source>
        <dbReference type="SAM" id="MobiDB-lite"/>
    </source>
</evidence>
<feature type="region of interest" description="Disordered" evidence="1">
    <location>
        <begin position="48"/>
        <end position="75"/>
    </location>
</feature>
<dbReference type="AlphaFoldDB" id="A0A397J543"/>
<comment type="caution">
    <text evidence="2">The sequence shown here is derived from an EMBL/GenBank/DDBJ whole genome shotgun (WGS) entry which is preliminary data.</text>
</comment>
<accession>A0A397J543</accession>
<keyword evidence="3" id="KW-1185">Reference proteome</keyword>
<protein>
    <submittedName>
        <fullName evidence="2">Uncharacterized protein</fullName>
    </submittedName>
</protein>
<dbReference type="Proteomes" id="UP000266861">
    <property type="component" value="Unassembled WGS sequence"/>
</dbReference>
<gene>
    <name evidence="2" type="ORF">Glove_99g69</name>
</gene>
<evidence type="ECO:0000313" key="3">
    <source>
        <dbReference type="Proteomes" id="UP000266861"/>
    </source>
</evidence>
<name>A0A397J543_9GLOM</name>
<dbReference type="EMBL" id="PQFF01000092">
    <property type="protein sequence ID" value="RHZ83201.1"/>
    <property type="molecule type" value="Genomic_DNA"/>
</dbReference>
<organism evidence="2 3">
    <name type="scientific">Diversispora epigaea</name>
    <dbReference type="NCBI Taxonomy" id="1348612"/>
    <lineage>
        <taxon>Eukaryota</taxon>
        <taxon>Fungi</taxon>
        <taxon>Fungi incertae sedis</taxon>
        <taxon>Mucoromycota</taxon>
        <taxon>Glomeromycotina</taxon>
        <taxon>Glomeromycetes</taxon>
        <taxon>Diversisporales</taxon>
        <taxon>Diversisporaceae</taxon>
        <taxon>Diversispora</taxon>
    </lineage>
</organism>